<keyword evidence="4 6" id="KW-0862">Zinc</keyword>
<evidence type="ECO:0000256" key="2">
    <source>
        <dbReference type="ARBA" id="ARBA00022723"/>
    </source>
</evidence>
<evidence type="ECO:0000313" key="8">
    <source>
        <dbReference type="EMBL" id="KAF1961694.1"/>
    </source>
</evidence>
<dbReference type="GO" id="GO:0034982">
    <property type="term" value="P:mitochondrial protein processing"/>
    <property type="evidence" value="ECO:0007669"/>
    <property type="project" value="TreeGrafter"/>
</dbReference>
<evidence type="ECO:0000256" key="3">
    <source>
        <dbReference type="ARBA" id="ARBA00022801"/>
    </source>
</evidence>
<comment type="similarity">
    <text evidence="6">Belongs to the peptidase M48 family.</text>
</comment>
<dbReference type="GO" id="GO:0046872">
    <property type="term" value="F:metal ion binding"/>
    <property type="evidence" value="ECO:0007669"/>
    <property type="project" value="UniProtKB-KW"/>
</dbReference>
<dbReference type="Proteomes" id="UP000800035">
    <property type="component" value="Unassembled WGS sequence"/>
</dbReference>
<sequence length="332" mass="38092">MFRTGLRASRVPFRPPPRSHNVQIRAYRQKRFGDATPRSSPRNFIIAYLMRWAAKPTFYRDVGVISAGAGGFYLYNLEEVPVSGRRRFNWVTPNLEAWLGKQTVEGVKEEYKGKFLPEWDPRVQQVKRVLERLIPYAKSEGLRDVDWEVNVIDSPQQNAFVAPGGKVFVFTGILPLCKDDNGIAAVLGHEIAHVVAHHSAERFSQSPLILAGIMFLLSVDFSFYSSLMLLNLFLSWPGSRKQEAEADYIGLIMMAEGCYRPEAAMEFWRRMDKQGQHQAPPELMSTHPSNHNREEKIREWLPQAHQKAESSDCHAMMNYTDQFAATFRGTRW</sequence>
<dbReference type="PANTHER" id="PTHR22726">
    <property type="entry name" value="METALLOENDOPEPTIDASE OMA1"/>
    <property type="match status" value="1"/>
</dbReference>
<evidence type="ECO:0000256" key="4">
    <source>
        <dbReference type="ARBA" id="ARBA00022833"/>
    </source>
</evidence>
<dbReference type="PANTHER" id="PTHR22726:SF1">
    <property type="entry name" value="METALLOENDOPEPTIDASE OMA1, MITOCHONDRIAL"/>
    <property type="match status" value="1"/>
</dbReference>
<keyword evidence="1 6" id="KW-0645">Protease</keyword>
<keyword evidence="2" id="KW-0479">Metal-binding</keyword>
<name>A0A6A5UAG0_9PLEO</name>
<dbReference type="OrthoDB" id="7464992at2759"/>
<keyword evidence="5 6" id="KW-0482">Metalloprotease</keyword>
<dbReference type="GO" id="GO:0006515">
    <property type="term" value="P:protein quality control for misfolded or incompletely synthesized proteins"/>
    <property type="evidence" value="ECO:0007669"/>
    <property type="project" value="TreeGrafter"/>
</dbReference>
<evidence type="ECO:0000256" key="5">
    <source>
        <dbReference type="ARBA" id="ARBA00023049"/>
    </source>
</evidence>
<dbReference type="EMBL" id="ML976980">
    <property type="protein sequence ID" value="KAF1961694.1"/>
    <property type="molecule type" value="Genomic_DNA"/>
</dbReference>
<dbReference type="Gene3D" id="3.30.2010.10">
    <property type="entry name" value="Metalloproteases ('zincins'), catalytic domain"/>
    <property type="match status" value="1"/>
</dbReference>
<organism evidence="8 9">
    <name type="scientific">Byssothecium circinans</name>
    <dbReference type="NCBI Taxonomy" id="147558"/>
    <lineage>
        <taxon>Eukaryota</taxon>
        <taxon>Fungi</taxon>
        <taxon>Dikarya</taxon>
        <taxon>Ascomycota</taxon>
        <taxon>Pezizomycotina</taxon>
        <taxon>Dothideomycetes</taxon>
        <taxon>Pleosporomycetidae</taxon>
        <taxon>Pleosporales</taxon>
        <taxon>Massarineae</taxon>
        <taxon>Massarinaceae</taxon>
        <taxon>Byssothecium</taxon>
    </lineage>
</organism>
<evidence type="ECO:0000313" key="9">
    <source>
        <dbReference type="Proteomes" id="UP000800035"/>
    </source>
</evidence>
<accession>A0A6A5UAG0</accession>
<dbReference type="GO" id="GO:0004222">
    <property type="term" value="F:metalloendopeptidase activity"/>
    <property type="evidence" value="ECO:0007669"/>
    <property type="project" value="InterPro"/>
</dbReference>
<dbReference type="AlphaFoldDB" id="A0A6A5UAG0"/>
<comment type="cofactor">
    <cofactor evidence="6">
        <name>Zn(2+)</name>
        <dbReference type="ChEBI" id="CHEBI:29105"/>
    </cofactor>
    <text evidence="6">Binds 1 zinc ion per subunit.</text>
</comment>
<dbReference type="InterPro" id="IPR001915">
    <property type="entry name" value="Peptidase_M48"/>
</dbReference>
<dbReference type="Pfam" id="PF01435">
    <property type="entry name" value="Peptidase_M48"/>
    <property type="match status" value="1"/>
</dbReference>
<dbReference type="InterPro" id="IPR051156">
    <property type="entry name" value="Mito/Outer_Membr_Metalloprot"/>
</dbReference>
<dbReference type="CDD" id="cd07331">
    <property type="entry name" value="M48C_Oma1_like"/>
    <property type="match status" value="1"/>
</dbReference>
<evidence type="ECO:0000259" key="7">
    <source>
        <dbReference type="Pfam" id="PF01435"/>
    </source>
</evidence>
<reference evidence="8" key="1">
    <citation type="journal article" date="2020" name="Stud. Mycol.">
        <title>101 Dothideomycetes genomes: a test case for predicting lifestyles and emergence of pathogens.</title>
        <authorList>
            <person name="Haridas S."/>
            <person name="Albert R."/>
            <person name="Binder M."/>
            <person name="Bloem J."/>
            <person name="Labutti K."/>
            <person name="Salamov A."/>
            <person name="Andreopoulos B."/>
            <person name="Baker S."/>
            <person name="Barry K."/>
            <person name="Bills G."/>
            <person name="Bluhm B."/>
            <person name="Cannon C."/>
            <person name="Castanera R."/>
            <person name="Culley D."/>
            <person name="Daum C."/>
            <person name="Ezra D."/>
            <person name="Gonzalez J."/>
            <person name="Henrissat B."/>
            <person name="Kuo A."/>
            <person name="Liang C."/>
            <person name="Lipzen A."/>
            <person name="Lutzoni F."/>
            <person name="Magnuson J."/>
            <person name="Mondo S."/>
            <person name="Nolan M."/>
            <person name="Ohm R."/>
            <person name="Pangilinan J."/>
            <person name="Park H.-J."/>
            <person name="Ramirez L."/>
            <person name="Alfaro M."/>
            <person name="Sun H."/>
            <person name="Tritt A."/>
            <person name="Yoshinaga Y."/>
            <person name="Zwiers L.-H."/>
            <person name="Turgeon B."/>
            <person name="Goodwin S."/>
            <person name="Spatafora J."/>
            <person name="Crous P."/>
            <person name="Grigoriev I."/>
        </authorList>
    </citation>
    <scope>NUCLEOTIDE SEQUENCE</scope>
    <source>
        <strain evidence="8">CBS 675.92</strain>
    </source>
</reference>
<evidence type="ECO:0000256" key="6">
    <source>
        <dbReference type="RuleBase" id="RU003983"/>
    </source>
</evidence>
<evidence type="ECO:0000256" key="1">
    <source>
        <dbReference type="ARBA" id="ARBA00022670"/>
    </source>
</evidence>
<keyword evidence="9" id="KW-1185">Reference proteome</keyword>
<proteinExistence type="inferred from homology"/>
<gene>
    <name evidence="8" type="ORF">CC80DRAFT_488138</name>
</gene>
<dbReference type="GO" id="GO:0005743">
    <property type="term" value="C:mitochondrial inner membrane"/>
    <property type="evidence" value="ECO:0007669"/>
    <property type="project" value="TreeGrafter"/>
</dbReference>
<keyword evidence="3 6" id="KW-0378">Hydrolase</keyword>
<feature type="domain" description="Peptidase M48" evidence="7">
    <location>
        <begin position="124"/>
        <end position="300"/>
    </location>
</feature>
<protein>
    <recommendedName>
        <fullName evidence="7">Peptidase M48 domain-containing protein</fullName>
    </recommendedName>
</protein>